<dbReference type="Proteomes" id="UP000248291">
    <property type="component" value="Unassembled WGS sequence"/>
</dbReference>
<evidence type="ECO:0000313" key="1">
    <source>
        <dbReference type="EMBL" id="GBH15264.1"/>
    </source>
</evidence>
<reference evidence="1 2" key="1">
    <citation type="submission" date="2018-04" db="EMBL/GenBank/DDBJ databases">
        <title>Draft genome sequence of Pseudomonas syringae pv. actinidiae biovar 3 strains isolated from kiwifruit in Kagawa prefecture.</title>
        <authorList>
            <person name="Tabuchi M."/>
            <person name="Saito M."/>
            <person name="Fujiwara S."/>
            <person name="Sasa N."/>
            <person name="Akimitsu K."/>
            <person name="Gomi K."/>
            <person name="Konishi-Sugita S."/>
            <person name="Hamano K."/>
            <person name="Kataoka I."/>
        </authorList>
    </citation>
    <scope>NUCLEOTIDE SEQUENCE [LARGE SCALE GENOMIC DNA]</scope>
    <source>
        <strain evidence="1 2">MAFF212211</strain>
    </source>
</reference>
<comment type="caution">
    <text evidence="1">The sequence shown here is derived from an EMBL/GenBank/DDBJ whole genome shotgun (WGS) entry which is preliminary data.</text>
</comment>
<name>A0AAN4Q0T7_PSESF</name>
<evidence type="ECO:0000313" key="2">
    <source>
        <dbReference type="Proteomes" id="UP000248291"/>
    </source>
</evidence>
<gene>
    <name evidence="1" type="ORF">KPSA3_01187</name>
</gene>
<accession>A0AAN4Q0T7</accession>
<dbReference type="EMBL" id="BGKA01000040">
    <property type="protein sequence ID" value="GBH15264.1"/>
    <property type="molecule type" value="Genomic_DNA"/>
</dbReference>
<dbReference type="AlphaFoldDB" id="A0AAN4Q0T7"/>
<proteinExistence type="predicted"/>
<dbReference type="RefSeq" id="WP_020363036.1">
    <property type="nucleotide sequence ID" value="NZ_CP017007.1"/>
</dbReference>
<sequence>MKLLRPTYQWQDTHVETWKGGDTLVLNAGLYARHRSSIQDALARKARAAIDLFEI</sequence>
<protein>
    <submittedName>
        <fullName evidence="1">Uncharacterized protein</fullName>
    </submittedName>
</protein>
<organism evidence="1 2">
    <name type="scientific">Pseudomonas syringae pv. actinidiae</name>
    <dbReference type="NCBI Taxonomy" id="103796"/>
    <lineage>
        <taxon>Bacteria</taxon>
        <taxon>Pseudomonadati</taxon>
        <taxon>Pseudomonadota</taxon>
        <taxon>Gammaproteobacteria</taxon>
        <taxon>Pseudomonadales</taxon>
        <taxon>Pseudomonadaceae</taxon>
        <taxon>Pseudomonas</taxon>
        <taxon>Pseudomonas syringae</taxon>
    </lineage>
</organism>